<dbReference type="Gene3D" id="3.40.970.10">
    <property type="entry name" value="Ribonuclease H1, N-terminal domain"/>
    <property type="match status" value="1"/>
</dbReference>
<evidence type="ECO:0000256" key="7">
    <source>
        <dbReference type="ARBA" id="ARBA00022722"/>
    </source>
</evidence>
<dbReference type="Gene3D" id="3.30.420.10">
    <property type="entry name" value="Ribonuclease H-like superfamily/Ribonuclease H"/>
    <property type="match status" value="3"/>
</dbReference>
<dbReference type="EMBL" id="KI545865">
    <property type="protein sequence ID" value="EST07040.1"/>
    <property type="molecule type" value="Genomic_DNA"/>
</dbReference>
<dbReference type="InterPro" id="IPR009027">
    <property type="entry name" value="Ribosomal_bL9/RNase_H1_N"/>
</dbReference>
<dbReference type="EC" id="3.1.26.4" evidence="5"/>
<keyword evidence="7" id="KW-0540">Nuclease</keyword>
<keyword evidence="15" id="KW-1185">Reference proteome</keyword>
<dbReference type="InterPro" id="IPR002156">
    <property type="entry name" value="RNaseH_domain"/>
</dbReference>
<accession>V5EPN1</accession>
<evidence type="ECO:0000256" key="10">
    <source>
        <dbReference type="ARBA" id="ARBA00022801"/>
    </source>
</evidence>
<feature type="domain" description="RNase H type-1" evidence="13">
    <location>
        <begin position="7"/>
        <end position="157"/>
    </location>
</feature>
<comment type="cofactor">
    <cofactor evidence="2">
        <name>Mg(2+)</name>
        <dbReference type="ChEBI" id="CHEBI:18420"/>
    </cofactor>
</comment>
<dbReference type="InterPro" id="IPR050092">
    <property type="entry name" value="RNase_H"/>
</dbReference>
<dbReference type="CDD" id="cd09280">
    <property type="entry name" value="RNase_HI_eukaryote_like"/>
    <property type="match status" value="2"/>
</dbReference>
<keyword evidence="8" id="KW-0479">Metal-binding</keyword>
<evidence type="ECO:0000259" key="13">
    <source>
        <dbReference type="PROSITE" id="PS50879"/>
    </source>
</evidence>
<dbReference type="AlphaFoldDB" id="V5EPN1"/>
<dbReference type="GeneID" id="27419234"/>
<sequence length="713" mass="78863">MSFSYDPDETVVCYVDGSCLGNGTANARAGWAVWWDNYDLKHLNKAGRLTGDIQTNNRAELTAMIEAVERFPDDGRNFIIFTDSSYVLRAVNEWLPYWEEYGWNTSAGQPVKNQDLIALLDFRMSRCDVRPELRAVKGHSNTFGNDKADRMAKYGANLPLYNLALRTTAYKMRRSTSSRSLRSVSSSTSDEDNTIIVWVHGATIGGRKAGYKAGWAVSFLDPALSHLNEMCRLSGLVQTANRAELTAMIRAIQLCPNDGRKLLIQSSSNYCVKSIKRWIKEWRKNGWLTKQGEPVKNQDLIVQLEDQRCSRRPRPQFEYFKYTYGVPGFDTVQGMAKEAAALPRTDGYDSADEASNDVAVRHLSTHLPYDRHLHYAHLFVPLSPNFEPTGMGKASKGGYYAVQKGKTPGVYRSWPECEAQTKGFAGAVYKKFDTEASAKSFVKGDGYGAGSSSGATRSTMSDNRYQPYAKNAPSKAGKKGKQSPARPPTELGPVMHPFVNPVFVNAGTSSGRKTVVYCDGSSIGNGKKGARAGWGVFFEDPELHHLNESRRLPGEPQTNNRAELMALIRAIQLCPNDGRQLLIQTDSQYSMDCVEKWISGWKSKGWKTSTGDNVSNKDLIVQLDQEINSRYPPPKLVKVKAHSGIAGNEIVDRMAKYGASLPESDSMDLTKRSEPEENHVHRPEAASFTINVTITPTGSVSSSVSSSSSSSSH</sequence>
<evidence type="ECO:0000256" key="11">
    <source>
        <dbReference type="ARBA" id="ARBA00022842"/>
    </source>
</evidence>
<dbReference type="InterPro" id="IPR011320">
    <property type="entry name" value="RNase_H1_N"/>
</dbReference>
<evidence type="ECO:0000256" key="8">
    <source>
        <dbReference type="ARBA" id="ARBA00022723"/>
    </source>
</evidence>
<feature type="domain" description="RNase H type-1" evidence="13">
    <location>
        <begin position="191"/>
        <end position="341"/>
    </location>
</feature>
<dbReference type="InterPro" id="IPR036397">
    <property type="entry name" value="RNaseH_sf"/>
</dbReference>
<dbReference type="GO" id="GO:0004523">
    <property type="term" value="F:RNA-DNA hybrid ribonuclease activity"/>
    <property type="evidence" value="ECO:0007669"/>
    <property type="project" value="UniProtKB-EC"/>
</dbReference>
<dbReference type="GO" id="GO:0003676">
    <property type="term" value="F:nucleic acid binding"/>
    <property type="evidence" value="ECO:0007669"/>
    <property type="project" value="InterPro"/>
</dbReference>
<dbReference type="OrthoDB" id="245563at2759"/>
<keyword evidence="11" id="KW-0460">Magnesium</keyword>
<dbReference type="STRING" id="1365824.V5EPN1"/>
<comment type="similarity">
    <text evidence="4">Belongs to the RNase H family.</text>
</comment>
<protein>
    <recommendedName>
        <fullName evidence="6">Ribonuclease H</fullName>
        <ecNumber evidence="5">3.1.26.4</ecNumber>
    </recommendedName>
</protein>
<comment type="catalytic activity">
    <reaction evidence="1">
        <text>Endonucleolytic cleavage to 5'-phosphomonoester.</text>
        <dbReference type="EC" id="3.1.26.4"/>
    </reaction>
</comment>
<dbReference type="PANTHER" id="PTHR10642">
    <property type="entry name" value="RIBONUCLEASE H1"/>
    <property type="match status" value="1"/>
</dbReference>
<dbReference type="GO" id="GO:0046872">
    <property type="term" value="F:metal ion binding"/>
    <property type="evidence" value="ECO:0007669"/>
    <property type="project" value="UniProtKB-KW"/>
</dbReference>
<feature type="region of interest" description="Disordered" evidence="12">
    <location>
        <begin position="447"/>
        <end position="493"/>
    </location>
</feature>
<dbReference type="SUPFAM" id="SSF55658">
    <property type="entry name" value="L9 N-domain-like"/>
    <property type="match status" value="1"/>
</dbReference>
<dbReference type="InterPro" id="IPR037056">
    <property type="entry name" value="RNase_H1_N_sf"/>
</dbReference>
<feature type="region of interest" description="Disordered" evidence="12">
    <location>
        <begin position="661"/>
        <end position="684"/>
    </location>
</feature>
<evidence type="ECO:0000256" key="5">
    <source>
        <dbReference type="ARBA" id="ARBA00012180"/>
    </source>
</evidence>
<feature type="compositionally biased region" description="Low complexity" evidence="12">
    <location>
        <begin position="452"/>
        <end position="462"/>
    </location>
</feature>
<keyword evidence="10" id="KW-0378">Hydrolase</keyword>
<evidence type="ECO:0000256" key="2">
    <source>
        <dbReference type="ARBA" id="ARBA00001946"/>
    </source>
</evidence>
<name>V5EPN1_KALBG</name>
<evidence type="ECO:0000256" key="12">
    <source>
        <dbReference type="SAM" id="MobiDB-lite"/>
    </source>
</evidence>
<dbReference type="PANTHER" id="PTHR10642:SF26">
    <property type="entry name" value="RIBONUCLEASE H1"/>
    <property type="match status" value="1"/>
</dbReference>
<evidence type="ECO:0000256" key="3">
    <source>
        <dbReference type="ARBA" id="ARBA00004065"/>
    </source>
</evidence>
<evidence type="ECO:0000256" key="1">
    <source>
        <dbReference type="ARBA" id="ARBA00000077"/>
    </source>
</evidence>
<dbReference type="HOGENOM" id="CLU_387379_0_0_1"/>
<dbReference type="Pfam" id="PF01693">
    <property type="entry name" value="Cauli_VI"/>
    <property type="match status" value="1"/>
</dbReference>
<evidence type="ECO:0000256" key="9">
    <source>
        <dbReference type="ARBA" id="ARBA00022759"/>
    </source>
</evidence>
<evidence type="ECO:0000313" key="14">
    <source>
        <dbReference type="EMBL" id="EST07040.1"/>
    </source>
</evidence>
<dbReference type="FunFam" id="3.40.970.10:FF:000002">
    <property type="entry name" value="Ribonuclease H"/>
    <property type="match status" value="1"/>
</dbReference>
<organism evidence="14 15">
    <name type="scientific">Kalmanozyma brasiliensis (strain GHG001)</name>
    <name type="common">Yeast</name>
    <name type="synonym">Pseudozyma brasiliensis</name>
    <dbReference type="NCBI Taxonomy" id="1365824"/>
    <lineage>
        <taxon>Eukaryota</taxon>
        <taxon>Fungi</taxon>
        <taxon>Dikarya</taxon>
        <taxon>Basidiomycota</taxon>
        <taxon>Ustilaginomycotina</taxon>
        <taxon>Ustilaginomycetes</taxon>
        <taxon>Ustilaginales</taxon>
        <taxon>Ustilaginaceae</taxon>
        <taxon>Kalmanozyma</taxon>
    </lineage>
</organism>
<reference evidence="15" key="1">
    <citation type="journal article" date="2013" name="Genome Announc.">
        <title>Draft genome sequence of Pseudozyma brasiliensis sp. nov. strain GHG001, a high producer of endo-1,4-xylanase isolated from an insect pest of sugarcane.</title>
        <authorList>
            <person name="Oliveira J.V.D.C."/>
            <person name="dos Santos R.A.C."/>
            <person name="Borges T.A."/>
            <person name="Riano-Pachon D.M."/>
            <person name="Goldman G.H."/>
        </authorList>
    </citation>
    <scope>NUCLEOTIDE SEQUENCE [LARGE SCALE GENOMIC DNA]</scope>
    <source>
        <strain evidence="15">GHG001</strain>
    </source>
</reference>
<proteinExistence type="inferred from homology"/>
<feature type="domain" description="RNase H type-1" evidence="13">
    <location>
        <begin position="510"/>
        <end position="660"/>
    </location>
</feature>
<evidence type="ECO:0000256" key="4">
    <source>
        <dbReference type="ARBA" id="ARBA00005300"/>
    </source>
</evidence>
<evidence type="ECO:0000313" key="15">
    <source>
        <dbReference type="Proteomes" id="UP000019377"/>
    </source>
</evidence>
<comment type="function">
    <text evidence="3">Endonuclease that specifically degrades the RNA of RNA-DNA hybrids.</text>
</comment>
<dbReference type="Proteomes" id="UP000019377">
    <property type="component" value="Unassembled WGS sequence"/>
</dbReference>
<dbReference type="SUPFAM" id="SSF53098">
    <property type="entry name" value="Ribonuclease H-like"/>
    <property type="match status" value="3"/>
</dbReference>
<feature type="compositionally biased region" description="Basic and acidic residues" evidence="12">
    <location>
        <begin position="668"/>
        <end position="684"/>
    </location>
</feature>
<keyword evidence="9" id="KW-0255">Endonuclease</keyword>
<dbReference type="eggNOG" id="KOG3752">
    <property type="taxonomic scope" value="Eukaryota"/>
</dbReference>
<dbReference type="Pfam" id="PF00075">
    <property type="entry name" value="RNase_H"/>
    <property type="match status" value="3"/>
</dbReference>
<dbReference type="InterPro" id="IPR012337">
    <property type="entry name" value="RNaseH-like_sf"/>
</dbReference>
<gene>
    <name evidence="14" type="ORF">PSEUBRA_SCAF22g00025</name>
</gene>
<evidence type="ECO:0000256" key="6">
    <source>
        <dbReference type="ARBA" id="ARBA00017721"/>
    </source>
</evidence>
<dbReference type="GO" id="GO:0043137">
    <property type="term" value="P:DNA replication, removal of RNA primer"/>
    <property type="evidence" value="ECO:0007669"/>
    <property type="project" value="TreeGrafter"/>
</dbReference>
<dbReference type="PROSITE" id="PS50879">
    <property type="entry name" value="RNASE_H_1"/>
    <property type="match status" value="3"/>
</dbReference>